<keyword evidence="2" id="KW-1185">Reference proteome</keyword>
<evidence type="ECO:0000313" key="1">
    <source>
        <dbReference type="EMBL" id="KAJ9121003.1"/>
    </source>
</evidence>
<evidence type="ECO:0000313" key="2">
    <source>
        <dbReference type="Proteomes" id="UP001234202"/>
    </source>
</evidence>
<sequence>MAFTSSAPIIIRPAVADEYVEFGRLHAKAFLPDPLWQLLVAKIDPNVWSQWYFDEQARDDVNSGFARLIVARRTDTDELVGGARYKIFAQEHPPTRPPCRFPEGWNAEEDQQMDTPRFKYQS</sequence>
<accession>A0ACC2XB16</accession>
<organism evidence="1 2">
    <name type="scientific">Naganishia onofrii</name>
    <dbReference type="NCBI Taxonomy" id="1851511"/>
    <lineage>
        <taxon>Eukaryota</taxon>
        <taxon>Fungi</taxon>
        <taxon>Dikarya</taxon>
        <taxon>Basidiomycota</taxon>
        <taxon>Agaricomycotina</taxon>
        <taxon>Tremellomycetes</taxon>
        <taxon>Filobasidiales</taxon>
        <taxon>Filobasidiaceae</taxon>
        <taxon>Naganishia</taxon>
    </lineage>
</organism>
<dbReference type="EMBL" id="JASBWV010000019">
    <property type="protein sequence ID" value="KAJ9121003.1"/>
    <property type="molecule type" value="Genomic_DNA"/>
</dbReference>
<comment type="caution">
    <text evidence="1">The sequence shown here is derived from an EMBL/GenBank/DDBJ whole genome shotgun (WGS) entry which is preliminary data.</text>
</comment>
<name>A0ACC2XB16_9TREE</name>
<protein>
    <submittedName>
        <fullName evidence="1">Uncharacterized protein</fullName>
    </submittedName>
</protein>
<reference evidence="1" key="1">
    <citation type="submission" date="2023-04" db="EMBL/GenBank/DDBJ databases">
        <title>Draft Genome sequencing of Naganishia species isolated from polar environments using Oxford Nanopore Technology.</title>
        <authorList>
            <person name="Leo P."/>
            <person name="Venkateswaran K."/>
        </authorList>
    </citation>
    <scope>NUCLEOTIDE SEQUENCE</scope>
    <source>
        <strain evidence="1">DBVPG 5303</strain>
    </source>
</reference>
<proteinExistence type="predicted"/>
<dbReference type="Proteomes" id="UP001234202">
    <property type="component" value="Unassembled WGS sequence"/>
</dbReference>
<gene>
    <name evidence="1" type="ORF">QFC24_004983</name>
</gene>